<proteinExistence type="inferred from homology"/>
<organism evidence="4 5">
    <name type="scientific">Pseudoalteromonas fenneropenaei</name>
    <dbReference type="NCBI Taxonomy" id="1737459"/>
    <lineage>
        <taxon>Bacteria</taxon>
        <taxon>Pseudomonadati</taxon>
        <taxon>Pseudomonadota</taxon>
        <taxon>Gammaproteobacteria</taxon>
        <taxon>Alteromonadales</taxon>
        <taxon>Pseudoalteromonadaceae</taxon>
        <taxon>Pseudoalteromonas</taxon>
    </lineage>
</organism>
<reference evidence="5" key="1">
    <citation type="journal article" date="2019" name="Int. J. Syst. Evol. Microbiol.">
        <title>The Global Catalogue of Microorganisms (GCM) 10K type strain sequencing project: providing services to taxonomists for standard genome sequencing and annotation.</title>
        <authorList>
            <consortium name="The Broad Institute Genomics Platform"/>
            <consortium name="The Broad Institute Genome Sequencing Center for Infectious Disease"/>
            <person name="Wu L."/>
            <person name="Ma J."/>
        </authorList>
    </citation>
    <scope>NUCLEOTIDE SEQUENCE [LARGE SCALE GENOMIC DNA]</scope>
    <source>
        <strain evidence="5">KCTC 42730</strain>
    </source>
</reference>
<evidence type="ECO:0000256" key="2">
    <source>
        <dbReference type="ARBA" id="ARBA00023002"/>
    </source>
</evidence>
<feature type="domain" description="Nitroreductase" evidence="3">
    <location>
        <begin position="4"/>
        <end position="153"/>
    </location>
</feature>
<dbReference type="RefSeq" id="WP_377127502.1">
    <property type="nucleotide sequence ID" value="NZ_JBHRSD010000039.1"/>
</dbReference>
<dbReference type="Gene3D" id="3.40.109.10">
    <property type="entry name" value="NADH Oxidase"/>
    <property type="match status" value="1"/>
</dbReference>
<dbReference type="InterPro" id="IPR000415">
    <property type="entry name" value="Nitroreductase-like"/>
</dbReference>
<keyword evidence="2" id="KW-0560">Oxidoreductase</keyword>
<dbReference type="InterPro" id="IPR029479">
    <property type="entry name" value="Nitroreductase"/>
</dbReference>
<evidence type="ECO:0000313" key="5">
    <source>
        <dbReference type="Proteomes" id="UP001595453"/>
    </source>
</evidence>
<comment type="caution">
    <text evidence="4">The sequence shown here is derived from an EMBL/GenBank/DDBJ whole genome shotgun (WGS) entry which is preliminary data.</text>
</comment>
<dbReference type="EMBL" id="JBHRSD010000039">
    <property type="protein sequence ID" value="MFC3034360.1"/>
    <property type="molecule type" value="Genomic_DNA"/>
</dbReference>
<gene>
    <name evidence="4" type="ORF">ACFOEE_17780</name>
</gene>
<dbReference type="PANTHER" id="PTHR43673">
    <property type="entry name" value="NAD(P)H NITROREDUCTASE YDGI-RELATED"/>
    <property type="match status" value="1"/>
</dbReference>
<dbReference type="SUPFAM" id="SSF55469">
    <property type="entry name" value="FMN-dependent nitroreductase-like"/>
    <property type="match status" value="1"/>
</dbReference>
<dbReference type="Proteomes" id="UP001595453">
    <property type="component" value="Unassembled WGS sequence"/>
</dbReference>
<evidence type="ECO:0000313" key="4">
    <source>
        <dbReference type="EMBL" id="MFC3034360.1"/>
    </source>
</evidence>
<evidence type="ECO:0000259" key="3">
    <source>
        <dbReference type="Pfam" id="PF00881"/>
    </source>
</evidence>
<protein>
    <submittedName>
        <fullName evidence="4">Nitroreductase family protein</fullName>
    </submittedName>
</protein>
<evidence type="ECO:0000256" key="1">
    <source>
        <dbReference type="ARBA" id="ARBA00007118"/>
    </source>
</evidence>
<comment type="similarity">
    <text evidence="1">Belongs to the nitroreductase family.</text>
</comment>
<keyword evidence="5" id="KW-1185">Reference proteome</keyword>
<name>A0ABV7CP18_9GAMM</name>
<accession>A0ABV7CP18</accession>
<dbReference type="CDD" id="cd02062">
    <property type="entry name" value="Nitro_FMN_reductase"/>
    <property type="match status" value="1"/>
</dbReference>
<sequence>MDRKEFLNELLDAALLAPTSFNLQHFRFIDVQDEDKKLTLLNSASNWDRALVPELVLVVCGDTQVWQAAATFAQHVNREFEEASLAKSTIVYEKSPQTQRDEVNRSCGFALTNMTITANLLGKGCQILKGVCNEAVAELLNIPASHTVAAVVTFDTAFFKPLHKCHAGTHVVSENGF</sequence>
<dbReference type="Pfam" id="PF00881">
    <property type="entry name" value="Nitroreductase"/>
    <property type="match status" value="1"/>
</dbReference>